<evidence type="ECO:0000313" key="1">
    <source>
        <dbReference type="EMBL" id="ARZ71662.1"/>
    </source>
</evidence>
<dbReference type="NCBIfam" id="TIGR03944">
    <property type="entry name" value="dehyd_SbnB_fam"/>
    <property type="match status" value="1"/>
</dbReference>
<reference evidence="1 2" key="1">
    <citation type="submission" date="2017-06" db="EMBL/GenBank/DDBJ databases">
        <title>Streptomyces albireticuli Genome sequencing and assembly.</title>
        <authorList>
            <person name="Wang Y."/>
            <person name="Du B."/>
            <person name="Ding Y."/>
            <person name="Liu H."/>
            <person name="Hou Q."/>
            <person name="Liu K."/>
            <person name="Yao L."/>
            <person name="Wang C."/>
        </authorList>
    </citation>
    <scope>NUCLEOTIDE SEQUENCE [LARGE SCALE GENOMIC DNA]</scope>
    <source>
        <strain evidence="1 2">MDJK11</strain>
    </source>
</reference>
<dbReference type="EMBL" id="CP021744">
    <property type="protein sequence ID" value="ARZ71662.1"/>
    <property type="molecule type" value="Genomic_DNA"/>
</dbReference>
<sequence length="328" mass="34456">MLVIGNHTVRRTLDGKEHEVLDAVRDAYVAHAVGDTAVPHSVFLRFPADDTNRIIGLPAYLGGGAQVAGMKWISSFPGNVASGLQRASAAIILNSLSTGQPEALIEGSTISARRTAASAALAARTMPGETPDTGVSLIGCGVINAEVLRFLRVVAPDLRTVRLFDLDRARAEAFAEAHATGLAVEFADSADDALAAHRLVSVATTASTPHTGLDHCRPGTLVLHLSLRDLTPESILGSVNVVDDADHVCRASTSLHLAEQRAGNRDFITAALGDTLATGRPHPRDPHKVTVFSPFGLGILDLALADLVREAAEKEGTGVRLTDFLPEA</sequence>
<gene>
    <name evidence="1" type="ORF">SMD11_6086</name>
</gene>
<dbReference type="InterPro" id="IPR003462">
    <property type="entry name" value="ODC_Mu_crystall"/>
</dbReference>
<dbReference type="GO" id="GO:0019290">
    <property type="term" value="P:siderophore biosynthetic process"/>
    <property type="evidence" value="ECO:0007669"/>
    <property type="project" value="InterPro"/>
</dbReference>
<accession>A0A1Z2LBK3</accession>
<dbReference type="InterPro" id="IPR036291">
    <property type="entry name" value="NAD(P)-bd_dom_sf"/>
</dbReference>
<dbReference type="PANTHER" id="PTHR13812">
    <property type="entry name" value="KETIMINE REDUCTASE MU-CRYSTALLIN"/>
    <property type="match status" value="1"/>
</dbReference>
<dbReference type="RefSeq" id="WP_087929426.1">
    <property type="nucleotide sequence ID" value="NZ_CP021744.1"/>
</dbReference>
<proteinExistence type="predicted"/>
<dbReference type="PIRSF" id="PIRSF001439">
    <property type="entry name" value="CryM"/>
    <property type="match status" value="1"/>
</dbReference>
<dbReference type="Pfam" id="PF02423">
    <property type="entry name" value="OCD_Mu_crystall"/>
    <property type="match status" value="1"/>
</dbReference>
<organism evidence="1 2">
    <name type="scientific">Streptomyces albireticuli</name>
    <dbReference type="NCBI Taxonomy" id="1940"/>
    <lineage>
        <taxon>Bacteria</taxon>
        <taxon>Bacillati</taxon>
        <taxon>Actinomycetota</taxon>
        <taxon>Actinomycetes</taxon>
        <taxon>Kitasatosporales</taxon>
        <taxon>Streptomycetaceae</taxon>
        <taxon>Streptomyces</taxon>
    </lineage>
</organism>
<dbReference type="Gene3D" id="3.30.1780.10">
    <property type="entry name" value="ornithine cyclodeaminase, domain 1"/>
    <property type="match status" value="1"/>
</dbReference>
<dbReference type="InterPro" id="IPR023401">
    <property type="entry name" value="ODC_N"/>
</dbReference>
<dbReference type="GO" id="GO:0016639">
    <property type="term" value="F:oxidoreductase activity, acting on the CH-NH2 group of donors, NAD or NADP as acceptor"/>
    <property type="evidence" value="ECO:0007669"/>
    <property type="project" value="InterPro"/>
</dbReference>
<name>A0A1Z2LBK3_9ACTN</name>
<dbReference type="InterPro" id="IPR023866">
    <property type="entry name" value="SbnB"/>
</dbReference>
<dbReference type="Proteomes" id="UP000195755">
    <property type="component" value="Chromosome"/>
</dbReference>
<protein>
    <submittedName>
        <fullName evidence="1">Ornithine cyclodeaminase</fullName>
    </submittedName>
</protein>
<dbReference type="GO" id="GO:0005737">
    <property type="term" value="C:cytoplasm"/>
    <property type="evidence" value="ECO:0007669"/>
    <property type="project" value="TreeGrafter"/>
</dbReference>
<dbReference type="OrthoDB" id="3396397at2"/>
<dbReference type="Gene3D" id="3.40.50.720">
    <property type="entry name" value="NAD(P)-binding Rossmann-like Domain"/>
    <property type="match status" value="1"/>
</dbReference>
<evidence type="ECO:0000313" key="2">
    <source>
        <dbReference type="Proteomes" id="UP000195755"/>
    </source>
</evidence>
<dbReference type="PANTHER" id="PTHR13812:SF19">
    <property type="entry name" value="KETIMINE REDUCTASE MU-CRYSTALLIN"/>
    <property type="match status" value="1"/>
</dbReference>
<dbReference type="KEGG" id="salj:SMD11_6086"/>
<dbReference type="AlphaFoldDB" id="A0A1Z2LBK3"/>
<dbReference type="SUPFAM" id="SSF51735">
    <property type="entry name" value="NAD(P)-binding Rossmann-fold domains"/>
    <property type="match status" value="1"/>
</dbReference>